<comment type="caution">
    <text evidence="3">The sequence shown here is derived from an EMBL/GenBank/DDBJ whole genome shotgun (WGS) entry which is preliminary data.</text>
</comment>
<dbReference type="InterPro" id="IPR001920">
    <property type="entry name" value="Asp/Glu_race"/>
</dbReference>
<dbReference type="Proteomes" id="UP000823934">
    <property type="component" value="Unassembled WGS sequence"/>
</dbReference>
<accession>A0A9D1Q6Z1</accession>
<dbReference type="InterPro" id="IPR015942">
    <property type="entry name" value="Asp/Glu/hydantoin_racemase"/>
</dbReference>
<evidence type="ECO:0000256" key="1">
    <source>
        <dbReference type="ARBA" id="ARBA00007847"/>
    </source>
</evidence>
<comment type="similarity">
    <text evidence="1">Belongs to the aspartate/glutamate racemases family.</text>
</comment>
<protein>
    <submittedName>
        <fullName evidence="3">Aspartate/glutamate racemase family protein</fullName>
    </submittedName>
</protein>
<evidence type="ECO:0000313" key="3">
    <source>
        <dbReference type="EMBL" id="HIW07214.1"/>
    </source>
</evidence>
<dbReference type="EMBL" id="DXHP01000173">
    <property type="protein sequence ID" value="HIW07214.1"/>
    <property type="molecule type" value="Genomic_DNA"/>
</dbReference>
<dbReference type="GO" id="GO:0047661">
    <property type="term" value="F:amino-acid racemase activity"/>
    <property type="evidence" value="ECO:0007669"/>
    <property type="project" value="InterPro"/>
</dbReference>
<evidence type="ECO:0000256" key="2">
    <source>
        <dbReference type="ARBA" id="ARBA00023235"/>
    </source>
</evidence>
<proteinExistence type="inferred from homology"/>
<organism evidence="3 4">
    <name type="scientific">Candidatus Ignatzschineria merdigallinarum</name>
    <dbReference type="NCBI Taxonomy" id="2838621"/>
    <lineage>
        <taxon>Bacteria</taxon>
        <taxon>Pseudomonadati</taxon>
        <taxon>Pseudomonadota</taxon>
        <taxon>Gammaproteobacteria</taxon>
        <taxon>Cardiobacteriales</taxon>
        <taxon>Ignatzschineriaceae</taxon>
        <taxon>Ignatzschineria</taxon>
    </lineage>
</organism>
<dbReference type="NCBIfam" id="TIGR00035">
    <property type="entry name" value="asp_race"/>
    <property type="match status" value="1"/>
</dbReference>
<name>A0A9D1Q6Z1_9GAMM</name>
<dbReference type="Gene3D" id="3.40.50.1860">
    <property type="match status" value="2"/>
</dbReference>
<dbReference type="InterPro" id="IPR004380">
    <property type="entry name" value="Asp_race"/>
</dbReference>
<reference evidence="3" key="1">
    <citation type="journal article" date="2021" name="PeerJ">
        <title>Extensive microbial diversity within the chicken gut microbiome revealed by metagenomics and culture.</title>
        <authorList>
            <person name="Gilroy R."/>
            <person name="Ravi A."/>
            <person name="Getino M."/>
            <person name="Pursley I."/>
            <person name="Horton D.L."/>
            <person name="Alikhan N.F."/>
            <person name="Baker D."/>
            <person name="Gharbi K."/>
            <person name="Hall N."/>
            <person name="Watson M."/>
            <person name="Adriaenssens E.M."/>
            <person name="Foster-Nyarko E."/>
            <person name="Jarju S."/>
            <person name="Secka A."/>
            <person name="Antonio M."/>
            <person name="Oren A."/>
            <person name="Chaudhuri R.R."/>
            <person name="La Ragione R."/>
            <person name="Hildebrand F."/>
            <person name="Pallen M.J."/>
        </authorList>
    </citation>
    <scope>NUCLEOTIDE SEQUENCE</scope>
    <source>
        <strain evidence="3">CHK160-9182</strain>
    </source>
</reference>
<sequence>MKKIGLIGGMSWESTTLYFQWINREVQKRLGGLHSAKTLINSVDFAEIELMQRNGEWEKAGHYLAEVAGELEKGGADCVVLCTNTMHKLAKEIEANIKIPFIHIADATADEILNAGIESVLLLGTAFTMEQDFYKSRLQQRGIEVMIPHDEDRKKVHDIIYQELCLGVVNEISKATYCDIVEKAINAGAQGVILGCTEITMLIGDVEFTVPIFDTTLIHAMSAVNFALDNE</sequence>
<reference evidence="3" key="2">
    <citation type="submission" date="2021-04" db="EMBL/GenBank/DDBJ databases">
        <authorList>
            <person name="Gilroy R."/>
        </authorList>
    </citation>
    <scope>NUCLEOTIDE SEQUENCE</scope>
    <source>
        <strain evidence="3">CHK160-9182</strain>
    </source>
</reference>
<dbReference type="AlphaFoldDB" id="A0A9D1Q6Z1"/>
<evidence type="ECO:0000313" key="4">
    <source>
        <dbReference type="Proteomes" id="UP000823934"/>
    </source>
</evidence>
<gene>
    <name evidence="3" type="ORF">H9889_07825</name>
</gene>
<keyword evidence="2" id="KW-0413">Isomerase</keyword>
<dbReference type="PANTHER" id="PTHR21198:SF7">
    <property type="entry name" value="ASPARTATE-GLUTAMATE RACEMASE FAMILY"/>
    <property type="match status" value="1"/>
</dbReference>
<dbReference type="Pfam" id="PF01177">
    <property type="entry name" value="Asp_Glu_race"/>
    <property type="match status" value="1"/>
</dbReference>
<dbReference type="SUPFAM" id="SSF53681">
    <property type="entry name" value="Aspartate/glutamate racemase"/>
    <property type="match status" value="2"/>
</dbReference>
<dbReference type="PANTHER" id="PTHR21198">
    <property type="entry name" value="GLUTAMATE RACEMASE"/>
    <property type="match status" value="1"/>
</dbReference>